<gene>
    <name evidence="6" type="ORF">VZ94_21420</name>
</gene>
<evidence type="ECO:0000256" key="5">
    <source>
        <dbReference type="RuleBase" id="RU365031"/>
    </source>
</evidence>
<keyword evidence="4 5" id="KW-0012">Acyltransferase</keyword>
<dbReference type="EMBL" id="LAJX01000352">
    <property type="protein sequence ID" value="KJV04990.1"/>
    <property type="molecule type" value="Genomic_DNA"/>
</dbReference>
<dbReference type="AlphaFoldDB" id="A0A0F3IDV6"/>
<dbReference type="PANTHER" id="PTHR11104">
    <property type="entry name" value="AMINOGLYCOSIDE N3-ACETYLTRANSFERASE"/>
    <property type="match status" value="1"/>
</dbReference>
<evidence type="ECO:0000256" key="4">
    <source>
        <dbReference type="ARBA" id="ARBA00023315"/>
    </source>
</evidence>
<dbReference type="InterPro" id="IPR003679">
    <property type="entry name" value="Amioglycoside_AcTrfase"/>
</dbReference>
<dbReference type="Proteomes" id="UP000033684">
    <property type="component" value="Unassembled WGS sequence"/>
</dbReference>
<reference evidence="6 7" key="2">
    <citation type="journal article" date="2016" name="Microb. Ecol.">
        <title>Genome Characteristics of a Novel Type I Methanotroph (Sn10-6) Isolated from a Flooded Indian Rice Field.</title>
        <authorList>
            <person name="Rahalkar M.C."/>
            <person name="Pandit P.S."/>
            <person name="Dhakephalkar P.K."/>
            <person name="Pore S."/>
            <person name="Arora P."/>
            <person name="Kapse N."/>
        </authorList>
    </citation>
    <scope>NUCLEOTIDE SEQUENCE [LARGE SCALE GENOMIC DNA]</scope>
    <source>
        <strain evidence="6 7">Sn10-6</strain>
    </source>
</reference>
<dbReference type="GO" id="GO:0046353">
    <property type="term" value="F:aminoglycoside 3-N-acetyltransferase activity"/>
    <property type="evidence" value="ECO:0007669"/>
    <property type="project" value="UniProtKB-EC"/>
</dbReference>
<comment type="catalytic activity">
    <reaction evidence="5">
        <text>a 2-deoxystreptamine antibiotic + acetyl-CoA = an N(3)-acetyl-2-deoxystreptamine antibiotic + CoA + H(+)</text>
        <dbReference type="Rhea" id="RHEA:12665"/>
        <dbReference type="ChEBI" id="CHEBI:15378"/>
        <dbReference type="ChEBI" id="CHEBI:57287"/>
        <dbReference type="ChEBI" id="CHEBI:57288"/>
        <dbReference type="ChEBI" id="CHEBI:57921"/>
        <dbReference type="ChEBI" id="CHEBI:77452"/>
        <dbReference type="EC" id="2.3.1.81"/>
    </reaction>
</comment>
<dbReference type="Pfam" id="PF02522">
    <property type="entry name" value="Antibiotic_NAT"/>
    <property type="match status" value="1"/>
</dbReference>
<comment type="caution">
    <text evidence="6">The sequence shown here is derived from an EMBL/GenBank/DDBJ whole genome shotgun (WGS) entry which is preliminary data.</text>
</comment>
<sequence length="277" mass="30141">MVANRLVELGLKSGDILYLRCGLGRIGIPRTQIEEIFLGGIREVLGSEGTLITPAFVPISFRWSKNLAISSESTKPVTGLFASLLLEQSGAVRSNHPTHSFAGLGKNAKSILAGHSEHGACFEPMRAVVDADGLMMLVGCVADSPGFSTVHLAQYDLGLSQRHYAKWLLAVRKGSENGEVFHPIESPGCSNGFGKFYRDYIDDGNFSCGYVGNAWSIAVRAAKAYEREYRILSTNPLYPLCDQADCFSCRITRGYNKRAVPGALISKATRLVTKAFR</sequence>
<dbReference type="RefSeq" id="WP_045780802.1">
    <property type="nucleotide sequence ID" value="NZ_LAJX01000352.1"/>
</dbReference>
<accession>A0A0F3IDV6</accession>
<dbReference type="OrthoDB" id="7330654at2"/>
<evidence type="ECO:0000256" key="3">
    <source>
        <dbReference type="ARBA" id="ARBA00022679"/>
    </source>
</evidence>
<keyword evidence="3 5" id="KW-0808">Transferase</keyword>
<evidence type="ECO:0000256" key="1">
    <source>
        <dbReference type="ARBA" id="ARBA00006383"/>
    </source>
</evidence>
<dbReference type="InterPro" id="IPR028345">
    <property type="entry name" value="Antibiotic_NAT-like"/>
</dbReference>
<evidence type="ECO:0000313" key="7">
    <source>
        <dbReference type="Proteomes" id="UP000033684"/>
    </source>
</evidence>
<dbReference type="GO" id="GO:0046677">
    <property type="term" value="P:response to antibiotic"/>
    <property type="evidence" value="ECO:0007669"/>
    <property type="project" value="UniProtKB-KW"/>
</dbReference>
<name>A0A0F3IDV6_9GAMM</name>
<protein>
    <recommendedName>
        <fullName evidence="2 5">Aminoglycoside N(3)-acetyltransferase</fullName>
        <ecNumber evidence="5">2.3.1.-</ecNumber>
    </recommendedName>
</protein>
<organism evidence="6 7">
    <name type="scientific">Methylocucumis oryzae</name>
    <dbReference type="NCBI Taxonomy" id="1632867"/>
    <lineage>
        <taxon>Bacteria</taxon>
        <taxon>Pseudomonadati</taxon>
        <taxon>Pseudomonadota</taxon>
        <taxon>Gammaproteobacteria</taxon>
        <taxon>Methylococcales</taxon>
        <taxon>Methylococcaceae</taxon>
        <taxon>Methylocucumis</taxon>
    </lineage>
</organism>
<proteinExistence type="inferred from homology"/>
<keyword evidence="5" id="KW-0046">Antibiotic resistance</keyword>
<dbReference type="PANTHER" id="PTHR11104:SF0">
    <property type="entry name" value="SPBETA PROPHAGE-DERIVED AMINOGLYCOSIDE N(3')-ACETYLTRANSFERASE-LIKE PROTEIN YOKD"/>
    <property type="match status" value="1"/>
</dbReference>
<evidence type="ECO:0000256" key="2">
    <source>
        <dbReference type="ARBA" id="ARBA00012882"/>
    </source>
</evidence>
<keyword evidence="7" id="KW-1185">Reference proteome</keyword>
<evidence type="ECO:0000313" key="6">
    <source>
        <dbReference type="EMBL" id="KJV04990.1"/>
    </source>
</evidence>
<comment type="similarity">
    <text evidence="1 5">Belongs to the antibiotic N-acetyltransferase family.</text>
</comment>
<dbReference type="SUPFAM" id="SSF110710">
    <property type="entry name" value="TTHA0583/YokD-like"/>
    <property type="match status" value="1"/>
</dbReference>
<dbReference type="EC" id="2.3.1.-" evidence="5"/>
<reference evidence="7" key="1">
    <citation type="submission" date="2015-03" db="EMBL/GenBank/DDBJ databases">
        <title>Draft genome sequence of a novel methanotroph (Sn10-6) isolated from flooded ricefield rhizosphere in India.</title>
        <authorList>
            <person name="Pandit P.S."/>
            <person name="Pore S.D."/>
            <person name="Arora P."/>
            <person name="Kapse N.G."/>
            <person name="Dhakephalkar P.K."/>
            <person name="Rahalkar M.C."/>
        </authorList>
    </citation>
    <scope>NUCLEOTIDE SEQUENCE [LARGE SCALE GENOMIC DNA]</scope>
    <source>
        <strain evidence="7">Sn10-6</strain>
    </source>
</reference>